<sequence length="201" mass="22492">MADHQHRRTLCGGDAGDEAEHLGLQRGPKRREGLVKEQERPVAQQRAGKGDTALLPAGKRGGLAPGHAVKPDLREGRFDPGVLGWPEPQLRVEAEADVLRDRQMREEVLVLEQDRERPRARGKAGDVGARPQDPAARRGEEARDRGEQRRLARARRPHHRDARALCHRQVGAQPEVALFEQEVIEGQHGVRSGRAPRRARR</sequence>
<feature type="region of interest" description="Disordered" evidence="1">
    <location>
        <begin position="1"/>
        <end position="90"/>
    </location>
</feature>
<feature type="compositionally biased region" description="Basic residues" evidence="1">
    <location>
        <begin position="151"/>
        <end position="161"/>
    </location>
</feature>
<reference evidence="2" key="1">
    <citation type="submission" date="2019-08" db="EMBL/GenBank/DDBJ databases">
        <authorList>
            <person name="Kucharzyk K."/>
            <person name="Murdoch R.W."/>
            <person name="Higgins S."/>
            <person name="Loffler F."/>
        </authorList>
    </citation>
    <scope>NUCLEOTIDE SEQUENCE</scope>
</reference>
<evidence type="ECO:0000256" key="1">
    <source>
        <dbReference type="SAM" id="MobiDB-lite"/>
    </source>
</evidence>
<feature type="compositionally biased region" description="Basic and acidic residues" evidence="1">
    <location>
        <begin position="30"/>
        <end position="40"/>
    </location>
</feature>
<dbReference type="AlphaFoldDB" id="A0A644VB44"/>
<feature type="compositionally biased region" description="Basic and acidic residues" evidence="1">
    <location>
        <begin position="135"/>
        <end position="150"/>
    </location>
</feature>
<protein>
    <submittedName>
        <fullName evidence="2">Uncharacterized protein</fullName>
    </submittedName>
</protein>
<evidence type="ECO:0000313" key="2">
    <source>
        <dbReference type="EMBL" id="MPL88437.1"/>
    </source>
</evidence>
<dbReference type="AntiFam" id="ANF00095">
    <property type="entry name" value="Shadow ORF (opposite ABC transporters)"/>
</dbReference>
<dbReference type="EMBL" id="VSSQ01000257">
    <property type="protein sequence ID" value="MPL88437.1"/>
    <property type="molecule type" value="Genomic_DNA"/>
</dbReference>
<proteinExistence type="predicted"/>
<organism evidence="2">
    <name type="scientific">bioreactor metagenome</name>
    <dbReference type="NCBI Taxonomy" id="1076179"/>
    <lineage>
        <taxon>unclassified sequences</taxon>
        <taxon>metagenomes</taxon>
        <taxon>ecological metagenomes</taxon>
    </lineage>
</organism>
<comment type="caution">
    <text evidence="2">The sequence shown here is derived from an EMBL/GenBank/DDBJ whole genome shotgun (WGS) entry which is preliminary data.</text>
</comment>
<gene>
    <name evidence="2" type="ORF">SDC9_34460</name>
</gene>
<feature type="compositionally biased region" description="Basic and acidic residues" evidence="1">
    <location>
        <begin position="69"/>
        <end position="78"/>
    </location>
</feature>
<feature type="region of interest" description="Disordered" evidence="1">
    <location>
        <begin position="110"/>
        <end position="164"/>
    </location>
</feature>
<feature type="compositionally biased region" description="Basic and acidic residues" evidence="1">
    <location>
        <begin position="110"/>
        <end position="119"/>
    </location>
</feature>
<name>A0A644VB44_9ZZZZ</name>
<accession>A0A644VB44</accession>